<feature type="region of interest" description="Disordered" evidence="2">
    <location>
        <begin position="330"/>
        <end position="354"/>
    </location>
</feature>
<proteinExistence type="inferred from homology"/>
<name>A0A7H0H7I0_9ACTN</name>
<dbReference type="PANTHER" id="PTHR10357:SF179">
    <property type="entry name" value="NEUTRAL AND BASIC AMINO ACID TRANSPORT PROTEIN RBAT"/>
    <property type="match status" value="1"/>
</dbReference>
<feature type="domain" description="Glycosyl hydrolase family 13 catalytic" evidence="3">
    <location>
        <begin position="94"/>
        <end position="527"/>
    </location>
</feature>
<dbReference type="InterPro" id="IPR045857">
    <property type="entry name" value="O16G_dom_2"/>
</dbReference>
<dbReference type="Proteomes" id="UP000516117">
    <property type="component" value="Chromosome"/>
</dbReference>
<dbReference type="Pfam" id="PF00128">
    <property type="entry name" value="Alpha-amylase"/>
    <property type="match status" value="1"/>
</dbReference>
<gene>
    <name evidence="4" type="ORF">H9L22_03445</name>
</gene>
<dbReference type="InterPro" id="IPR017853">
    <property type="entry name" value="GH"/>
</dbReference>
<dbReference type="Gene3D" id="3.20.20.80">
    <property type="entry name" value="Glycosidases"/>
    <property type="match status" value="1"/>
</dbReference>
<dbReference type="RefSeq" id="WP_187721601.1">
    <property type="nucleotide sequence ID" value="NZ_BAABBL010000015.1"/>
</dbReference>
<reference evidence="4 5" key="1">
    <citation type="submission" date="2020-08" db="EMBL/GenBank/DDBJ databases">
        <title>Genome sequence of Tessaracoccus defluvii JCM 17540T.</title>
        <authorList>
            <person name="Hyun D.-W."/>
            <person name="Bae J.-W."/>
        </authorList>
    </citation>
    <scope>NUCLEOTIDE SEQUENCE [LARGE SCALE GENOMIC DNA]</scope>
    <source>
        <strain evidence="4 5">JCM 17540</strain>
    </source>
</reference>
<dbReference type="InterPro" id="IPR006047">
    <property type="entry name" value="GH13_cat_dom"/>
</dbReference>
<dbReference type="CDD" id="cd11333">
    <property type="entry name" value="AmyAc_SI_OligoGlu_DGase"/>
    <property type="match status" value="1"/>
</dbReference>
<protein>
    <submittedName>
        <fullName evidence="4">Alpha-glucosidase</fullName>
    </submittedName>
</protein>
<dbReference type="EMBL" id="CP060789">
    <property type="protein sequence ID" value="QNP56496.1"/>
    <property type="molecule type" value="Genomic_DNA"/>
</dbReference>
<dbReference type="AlphaFoldDB" id="A0A7H0H7I0"/>
<comment type="similarity">
    <text evidence="1">Belongs to the glycosyl hydrolase 13 family.</text>
</comment>
<dbReference type="GO" id="GO:0004556">
    <property type="term" value="F:alpha-amylase activity"/>
    <property type="evidence" value="ECO:0007669"/>
    <property type="project" value="TreeGrafter"/>
</dbReference>
<dbReference type="SMART" id="SM00642">
    <property type="entry name" value="Aamy"/>
    <property type="match status" value="1"/>
</dbReference>
<dbReference type="Gene3D" id="3.90.400.10">
    <property type="entry name" value="Oligo-1,6-glucosidase, Domain 2"/>
    <property type="match status" value="1"/>
</dbReference>
<organism evidence="4 5">
    <name type="scientific">Tessaracoccus defluvii</name>
    <dbReference type="NCBI Taxonomy" id="1285901"/>
    <lineage>
        <taxon>Bacteria</taxon>
        <taxon>Bacillati</taxon>
        <taxon>Actinomycetota</taxon>
        <taxon>Actinomycetes</taxon>
        <taxon>Propionibacteriales</taxon>
        <taxon>Propionibacteriaceae</taxon>
        <taxon>Tessaracoccus</taxon>
    </lineage>
</organism>
<dbReference type="PANTHER" id="PTHR10357">
    <property type="entry name" value="ALPHA-AMYLASE FAMILY MEMBER"/>
    <property type="match status" value="1"/>
</dbReference>
<accession>A0A7H0H7I0</accession>
<keyword evidence="5" id="KW-1185">Reference proteome</keyword>
<dbReference type="KEGG" id="tdf:H9L22_03445"/>
<evidence type="ECO:0000256" key="1">
    <source>
        <dbReference type="ARBA" id="ARBA00008061"/>
    </source>
</evidence>
<sequence>MPEPLTRSSRIRDVYATPTGRDALDKLLLQTGLPKGLVRAVGGLPLGVVDRLASRFAGPGLVDAVISLANTEPGAPPVDAPAESPWWREAVFYQVYPRSFADSDGDGVGDLRGIIDHLDHLADLGVDCLWLSPIFDSPNEDMGYDVRDYRAVMAEMGTLADVDELIAGCHERGMRIILDLVVNHTSAEHEWFRRAVADPDGPYGRYYFLVEGTPDAPPNNWLSFFSGSAWRWLPEIERWALHLFAPGQMDLRWDTPAVRREVADIVAWWLDRGIDGFRLDVINYISKPEGLPDGNAFVGQLMEFTGVETYFYGPRLGEFLEGLRRDGFTRRTAPASTPRRRLPDGTLGDPLPPDEVGVMVGETPGIGVELGRMLSAAGQDRLDLVFNFDVLDTPGHTRWDAYRYDPEYLKRYFLGYSSRLTDADWLAVFFDNHDNPRMLSKFAGGAESDPDVRTAVGKLLATIQLTMRGTPFLFQGQELAAVDQAFSGPAQMRDVETLNRYASLLAEGRGAAEAWAEILAGTRDHARVPMRWTPDGGFTTGEPWLAGTDRATGFSAQEQAADPDSVYSWHRDLIRLRRANRALTAGGIRWVRPERRGYLAYERFLGDDRFLIECNITPRPLHRPRFDGHVEPLLGGPRTETMAPWAATVGRVRPGR</sequence>
<dbReference type="GO" id="GO:0009313">
    <property type="term" value="P:oligosaccharide catabolic process"/>
    <property type="evidence" value="ECO:0007669"/>
    <property type="project" value="TreeGrafter"/>
</dbReference>
<evidence type="ECO:0000259" key="3">
    <source>
        <dbReference type="SMART" id="SM00642"/>
    </source>
</evidence>
<dbReference type="SUPFAM" id="SSF51445">
    <property type="entry name" value="(Trans)glycosidases"/>
    <property type="match status" value="1"/>
</dbReference>
<evidence type="ECO:0000256" key="2">
    <source>
        <dbReference type="SAM" id="MobiDB-lite"/>
    </source>
</evidence>
<evidence type="ECO:0000313" key="5">
    <source>
        <dbReference type="Proteomes" id="UP000516117"/>
    </source>
</evidence>
<evidence type="ECO:0000313" key="4">
    <source>
        <dbReference type="EMBL" id="QNP56496.1"/>
    </source>
</evidence>